<name>A0A4C1ZTH2_EUMVA</name>
<feature type="compositionally biased region" description="Basic residues" evidence="1">
    <location>
        <begin position="369"/>
        <end position="392"/>
    </location>
</feature>
<dbReference type="InterPro" id="IPR008042">
    <property type="entry name" value="Retrotrans_Pao"/>
</dbReference>
<organism evidence="2 3">
    <name type="scientific">Eumeta variegata</name>
    <name type="common">Bagworm moth</name>
    <name type="synonym">Eumeta japonica</name>
    <dbReference type="NCBI Taxonomy" id="151549"/>
    <lineage>
        <taxon>Eukaryota</taxon>
        <taxon>Metazoa</taxon>
        <taxon>Ecdysozoa</taxon>
        <taxon>Arthropoda</taxon>
        <taxon>Hexapoda</taxon>
        <taxon>Insecta</taxon>
        <taxon>Pterygota</taxon>
        <taxon>Neoptera</taxon>
        <taxon>Endopterygota</taxon>
        <taxon>Lepidoptera</taxon>
        <taxon>Glossata</taxon>
        <taxon>Ditrysia</taxon>
        <taxon>Tineoidea</taxon>
        <taxon>Psychidae</taxon>
        <taxon>Oiketicinae</taxon>
        <taxon>Eumeta</taxon>
    </lineage>
</organism>
<evidence type="ECO:0000313" key="3">
    <source>
        <dbReference type="Proteomes" id="UP000299102"/>
    </source>
</evidence>
<dbReference type="Proteomes" id="UP000299102">
    <property type="component" value="Unassembled WGS sequence"/>
</dbReference>
<gene>
    <name evidence="2" type="ORF">EVAR_90627_1</name>
</gene>
<dbReference type="PANTHER" id="PTHR47331">
    <property type="entry name" value="PHD-TYPE DOMAIN-CONTAINING PROTEIN"/>
    <property type="match status" value="1"/>
</dbReference>
<evidence type="ECO:0000256" key="1">
    <source>
        <dbReference type="SAM" id="MobiDB-lite"/>
    </source>
</evidence>
<dbReference type="AlphaFoldDB" id="A0A4C1ZTH2"/>
<accession>A0A4C1ZTH2</accession>
<keyword evidence="3" id="KW-1185">Reference proteome</keyword>
<proteinExistence type="predicted"/>
<reference evidence="2 3" key="1">
    <citation type="journal article" date="2019" name="Commun. Biol.">
        <title>The bagworm genome reveals a unique fibroin gene that provides high tensile strength.</title>
        <authorList>
            <person name="Kono N."/>
            <person name="Nakamura H."/>
            <person name="Ohtoshi R."/>
            <person name="Tomita M."/>
            <person name="Numata K."/>
            <person name="Arakawa K."/>
        </authorList>
    </citation>
    <scope>NUCLEOTIDE SEQUENCE [LARGE SCALE GENOMIC DNA]</scope>
</reference>
<evidence type="ECO:0008006" key="4">
    <source>
        <dbReference type="Google" id="ProtNLM"/>
    </source>
</evidence>
<dbReference type="EMBL" id="BGZK01002130">
    <property type="protein sequence ID" value="GBP90978.1"/>
    <property type="molecule type" value="Genomic_DNA"/>
</dbReference>
<dbReference type="Pfam" id="PF05380">
    <property type="entry name" value="Peptidase_A17"/>
    <property type="match status" value="1"/>
</dbReference>
<sequence>MSPTSCKLKTRRHHGSTRKKFGRPEQLVDEVLKEVKVMSRLTDSGREINDFAITTRNCVAVLQEIDEEGHIHNPVLLEIWKNDSLLRNKFAEYDEERRGSSEAKLIVLADFLEREAELAAVYARAAAAPQLSASAPGRIAERAPRRREAFKVNTQTEVTAKCPKCASEHKLAACDAFKALNSDEKWDFVKRCAKCNRGHHTLLHPSTGSDARPAGGAPNESAVSETVTNIGTVRGPNGVERDIQCRTITRLDLPSQSLTADEISSHHHLNECHLERFVTPGRCCSSARTMGTHHRQRRPAWKIRERENAEVKRASRILNDTTRRIGNKWETGLLWKEDDPRFPDNYNGARKRLTNIENKMDRDPLSPPRTRRKSKNNRKRNRKRSLHGRHPGHVSASTCLRSRSTSAAISVARCRSRQRARVRDDFADFGASSSPTSAIYVLNKNAETCSDEYPNAEMAVKRDHYVDDFICSTDSVPEAAKLISDVTIVHARGGFDIRGWATNAPELKESLSAESSAEAATVSLHKTKTERALGLIWEPECDSLGFDVTFKKLPRDIVIKIELHVFGDASEHAYAAVAYWRGTTRRHGTSALVAGKSRVAPNKVVDLELQAALLACRLATNIKGARDRDRT</sequence>
<dbReference type="OrthoDB" id="10066767at2759"/>
<evidence type="ECO:0000313" key="2">
    <source>
        <dbReference type="EMBL" id="GBP90978.1"/>
    </source>
</evidence>
<comment type="caution">
    <text evidence="2">The sequence shown here is derived from an EMBL/GenBank/DDBJ whole genome shotgun (WGS) entry which is preliminary data.</text>
</comment>
<feature type="region of interest" description="Disordered" evidence="1">
    <location>
        <begin position="340"/>
        <end position="401"/>
    </location>
</feature>
<protein>
    <recommendedName>
        <fullName evidence="4">Peptidase aspartic putative domain-containing protein</fullName>
    </recommendedName>
</protein>
<feature type="region of interest" description="Disordered" evidence="1">
    <location>
        <begin position="1"/>
        <end position="20"/>
    </location>
</feature>
<feature type="compositionally biased region" description="Basic residues" evidence="1">
    <location>
        <begin position="8"/>
        <end position="20"/>
    </location>
</feature>